<gene>
    <name evidence="1" type="primary">pilM</name>
    <name evidence="1" type="ORF">ACFSJF_18770</name>
</gene>
<proteinExistence type="predicted"/>
<keyword evidence="2" id="KW-1185">Reference proteome</keyword>
<dbReference type="RefSeq" id="WP_377556724.1">
    <property type="nucleotide sequence ID" value="NZ_JBHUHQ010000021.1"/>
</dbReference>
<dbReference type="Proteomes" id="UP001597383">
    <property type="component" value="Unassembled WGS sequence"/>
</dbReference>
<dbReference type="Gene3D" id="3.30.1490.300">
    <property type="match status" value="1"/>
</dbReference>
<evidence type="ECO:0000313" key="1">
    <source>
        <dbReference type="EMBL" id="MFD2046322.1"/>
    </source>
</evidence>
<dbReference type="InterPro" id="IPR005883">
    <property type="entry name" value="PilM"/>
</dbReference>
<sequence>MFGKPAKVINLVIEDYVIRMVEINGSNISSIKIKEKAIPFGLIENGKILDEIGFFEFMKKFVKEFGVKNRHVRFYVPNSLVIMRQVKFPMNLRDKEIDEYFREEIGKSLHLPFKDPVFDVHYLPLNGEGIESEDELLPATLFAAPKEEMMKYTEIFDDVSLKPVAADVEALGVYRYFYHMNNVHRNHVYIIIELDVTSFNISIFKRHQLEFLRYQTLDLHLVDSSSKYENLGKIKWKYEEDEKDVRGVVEDQIVELERIMNFYRFSMKKGEEMVNELIILGDHPFIDEFYQSAENHFDIPTRLLGSVISSVEDKEIGPQFIPALGLALKGGNTNAS</sequence>
<dbReference type="Gene3D" id="3.30.420.40">
    <property type="match status" value="2"/>
</dbReference>
<evidence type="ECO:0000313" key="2">
    <source>
        <dbReference type="Proteomes" id="UP001597383"/>
    </source>
</evidence>
<dbReference type="SUPFAM" id="SSF53067">
    <property type="entry name" value="Actin-like ATPase domain"/>
    <property type="match status" value="1"/>
</dbReference>
<organism evidence="1 2">
    <name type="scientific">Ornithinibacillus salinisoli</name>
    <dbReference type="NCBI Taxonomy" id="1848459"/>
    <lineage>
        <taxon>Bacteria</taxon>
        <taxon>Bacillati</taxon>
        <taxon>Bacillota</taxon>
        <taxon>Bacilli</taxon>
        <taxon>Bacillales</taxon>
        <taxon>Bacillaceae</taxon>
        <taxon>Ornithinibacillus</taxon>
    </lineage>
</organism>
<accession>A0ABW4W3H7</accession>
<comment type="caution">
    <text evidence="1">The sequence shown here is derived from an EMBL/GenBank/DDBJ whole genome shotgun (WGS) entry which is preliminary data.</text>
</comment>
<reference evidence="2" key="1">
    <citation type="journal article" date="2019" name="Int. J. Syst. Evol. Microbiol.">
        <title>The Global Catalogue of Microorganisms (GCM) 10K type strain sequencing project: providing services to taxonomists for standard genome sequencing and annotation.</title>
        <authorList>
            <consortium name="The Broad Institute Genomics Platform"/>
            <consortium name="The Broad Institute Genome Sequencing Center for Infectious Disease"/>
            <person name="Wu L."/>
            <person name="Ma J."/>
        </authorList>
    </citation>
    <scope>NUCLEOTIDE SEQUENCE [LARGE SCALE GENOMIC DNA]</scope>
    <source>
        <strain evidence="2">R28</strain>
    </source>
</reference>
<dbReference type="EMBL" id="JBHUHQ010000021">
    <property type="protein sequence ID" value="MFD2046322.1"/>
    <property type="molecule type" value="Genomic_DNA"/>
</dbReference>
<protein>
    <submittedName>
        <fullName evidence="1">Type IV pilus biogenesis protein PilM</fullName>
    </submittedName>
</protein>
<dbReference type="Pfam" id="PF11104">
    <property type="entry name" value="PilM_2"/>
    <property type="match status" value="1"/>
</dbReference>
<name>A0ABW4W3H7_9BACI</name>
<dbReference type="InterPro" id="IPR043129">
    <property type="entry name" value="ATPase_NBD"/>
</dbReference>